<name>A0A0C3A5K0_9AGAM</name>
<gene>
    <name evidence="1" type="ORF">SCLCIDRAFT_19644</name>
</gene>
<dbReference type="OrthoDB" id="2657327at2759"/>
<dbReference type="AlphaFoldDB" id="A0A0C3A5K0"/>
<accession>A0A0C3A5K0</accession>
<dbReference type="InParanoid" id="A0A0C3A5K0"/>
<keyword evidence="2" id="KW-1185">Reference proteome</keyword>
<dbReference type="EMBL" id="KN822007">
    <property type="protein sequence ID" value="KIM68963.1"/>
    <property type="molecule type" value="Genomic_DNA"/>
</dbReference>
<proteinExistence type="predicted"/>
<dbReference type="HOGENOM" id="CLU_1723428_0_0_1"/>
<evidence type="ECO:0000313" key="2">
    <source>
        <dbReference type="Proteomes" id="UP000053989"/>
    </source>
</evidence>
<reference evidence="1 2" key="1">
    <citation type="submission" date="2014-04" db="EMBL/GenBank/DDBJ databases">
        <authorList>
            <consortium name="DOE Joint Genome Institute"/>
            <person name="Kuo A."/>
            <person name="Kohler A."/>
            <person name="Nagy L.G."/>
            <person name="Floudas D."/>
            <person name="Copeland A."/>
            <person name="Barry K.W."/>
            <person name="Cichocki N."/>
            <person name="Veneault-Fourrey C."/>
            <person name="LaButti K."/>
            <person name="Lindquist E.A."/>
            <person name="Lipzen A."/>
            <person name="Lundell T."/>
            <person name="Morin E."/>
            <person name="Murat C."/>
            <person name="Sun H."/>
            <person name="Tunlid A."/>
            <person name="Henrissat B."/>
            <person name="Grigoriev I.V."/>
            <person name="Hibbett D.S."/>
            <person name="Martin F."/>
            <person name="Nordberg H.P."/>
            <person name="Cantor M.N."/>
            <person name="Hua S.X."/>
        </authorList>
    </citation>
    <scope>NUCLEOTIDE SEQUENCE [LARGE SCALE GENOMIC DNA]</scope>
    <source>
        <strain evidence="1 2">Foug A</strain>
    </source>
</reference>
<dbReference type="Proteomes" id="UP000053989">
    <property type="component" value="Unassembled WGS sequence"/>
</dbReference>
<evidence type="ECO:0000313" key="1">
    <source>
        <dbReference type="EMBL" id="KIM68963.1"/>
    </source>
</evidence>
<sequence length="152" mass="17162">MDASTNLDLDTRSQDRHPQLGQCADRFHFPSLAELHEMPISPMCGTGLFRMAGPLNKCPYAEQDHTYAIFLLHATKDLAYEIVHCNTITLQFNRIMLERAERDLHAVDELVGCVHLTIRESGHSPMSEYAMQEPLARCHSRPGMSALDIVLD</sequence>
<organism evidence="1 2">
    <name type="scientific">Scleroderma citrinum Foug A</name>
    <dbReference type="NCBI Taxonomy" id="1036808"/>
    <lineage>
        <taxon>Eukaryota</taxon>
        <taxon>Fungi</taxon>
        <taxon>Dikarya</taxon>
        <taxon>Basidiomycota</taxon>
        <taxon>Agaricomycotina</taxon>
        <taxon>Agaricomycetes</taxon>
        <taxon>Agaricomycetidae</taxon>
        <taxon>Boletales</taxon>
        <taxon>Sclerodermatineae</taxon>
        <taxon>Sclerodermataceae</taxon>
        <taxon>Scleroderma</taxon>
    </lineage>
</organism>
<reference evidence="2" key="2">
    <citation type="submission" date="2015-01" db="EMBL/GenBank/DDBJ databases">
        <title>Evolutionary Origins and Diversification of the Mycorrhizal Mutualists.</title>
        <authorList>
            <consortium name="DOE Joint Genome Institute"/>
            <consortium name="Mycorrhizal Genomics Consortium"/>
            <person name="Kohler A."/>
            <person name="Kuo A."/>
            <person name="Nagy L.G."/>
            <person name="Floudas D."/>
            <person name="Copeland A."/>
            <person name="Barry K.W."/>
            <person name="Cichocki N."/>
            <person name="Veneault-Fourrey C."/>
            <person name="LaButti K."/>
            <person name="Lindquist E.A."/>
            <person name="Lipzen A."/>
            <person name="Lundell T."/>
            <person name="Morin E."/>
            <person name="Murat C."/>
            <person name="Riley R."/>
            <person name="Ohm R."/>
            <person name="Sun H."/>
            <person name="Tunlid A."/>
            <person name="Henrissat B."/>
            <person name="Grigoriev I.V."/>
            <person name="Hibbett D.S."/>
            <person name="Martin F."/>
        </authorList>
    </citation>
    <scope>NUCLEOTIDE SEQUENCE [LARGE SCALE GENOMIC DNA]</scope>
    <source>
        <strain evidence="2">Foug A</strain>
    </source>
</reference>
<protein>
    <submittedName>
        <fullName evidence="1">Uncharacterized protein</fullName>
    </submittedName>
</protein>